<proteinExistence type="predicted"/>
<dbReference type="EMBL" id="JAVDXV010000002">
    <property type="protein sequence ID" value="MDR7331961.1"/>
    <property type="molecule type" value="Genomic_DNA"/>
</dbReference>
<evidence type="ECO:0000313" key="2">
    <source>
        <dbReference type="EMBL" id="MDR7331961.1"/>
    </source>
</evidence>
<dbReference type="RefSeq" id="WP_310325871.1">
    <property type="nucleotide sequence ID" value="NZ_JAVDXV010000002.1"/>
</dbReference>
<sequence>MRKLIELSLVLLLAGCQSTPLPPPAPPPAPVCPEPPPAPEAAELRAVLATAEDLRKALMLSQGRNGAELAQAAAQLEAIAATAEPQTDPVTALAVLLSARVADQRRQQDAIDKLTAQLRDAQRRNEQLNEKLEALKAIEQSLPGKPGRAP</sequence>
<evidence type="ECO:0000256" key="1">
    <source>
        <dbReference type="SAM" id="Coils"/>
    </source>
</evidence>
<evidence type="ECO:0000313" key="3">
    <source>
        <dbReference type="Proteomes" id="UP001180825"/>
    </source>
</evidence>
<comment type="caution">
    <text evidence="2">The sequence shown here is derived from an EMBL/GenBank/DDBJ whole genome shotgun (WGS) entry which is preliminary data.</text>
</comment>
<dbReference type="Proteomes" id="UP001180825">
    <property type="component" value="Unassembled WGS sequence"/>
</dbReference>
<name>A0ABU2A451_9BURK</name>
<keyword evidence="3" id="KW-1185">Reference proteome</keyword>
<protein>
    <submittedName>
        <fullName evidence="2">RNase H-like nuclease (RuvC/YqgF family)</fullName>
    </submittedName>
</protein>
<gene>
    <name evidence="2" type="ORF">J2X21_001087</name>
</gene>
<organism evidence="2 3">
    <name type="scientific">Roseateles asaccharophilus</name>
    <dbReference type="NCBI Taxonomy" id="582607"/>
    <lineage>
        <taxon>Bacteria</taxon>
        <taxon>Pseudomonadati</taxon>
        <taxon>Pseudomonadota</taxon>
        <taxon>Betaproteobacteria</taxon>
        <taxon>Burkholderiales</taxon>
        <taxon>Sphaerotilaceae</taxon>
        <taxon>Roseateles</taxon>
    </lineage>
</organism>
<feature type="coiled-coil region" evidence="1">
    <location>
        <begin position="104"/>
        <end position="141"/>
    </location>
</feature>
<keyword evidence="1" id="KW-0175">Coiled coil</keyword>
<reference evidence="2 3" key="1">
    <citation type="submission" date="2023-07" db="EMBL/GenBank/DDBJ databases">
        <title>Sorghum-associated microbial communities from plants grown in Nebraska, USA.</title>
        <authorList>
            <person name="Schachtman D."/>
        </authorList>
    </citation>
    <scope>NUCLEOTIDE SEQUENCE [LARGE SCALE GENOMIC DNA]</scope>
    <source>
        <strain evidence="2 3">BE316</strain>
    </source>
</reference>
<accession>A0ABU2A451</accession>